<evidence type="ECO:0000259" key="4">
    <source>
        <dbReference type="PROSITE" id="PS50048"/>
    </source>
</evidence>
<gene>
    <name evidence="5" type="ORF">PBRASI_LOCUS5960</name>
</gene>
<feature type="compositionally biased region" description="Basic residues" evidence="3">
    <location>
        <begin position="143"/>
        <end position="154"/>
    </location>
</feature>
<protein>
    <submittedName>
        <fullName evidence="5">3895_t:CDS:1</fullName>
    </submittedName>
</protein>
<evidence type="ECO:0000313" key="5">
    <source>
        <dbReference type="EMBL" id="CAG8568279.1"/>
    </source>
</evidence>
<dbReference type="AlphaFoldDB" id="A0A9N9BHL6"/>
<dbReference type="GO" id="GO:0008270">
    <property type="term" value="F:zinc ion binding"/>
    <property type="evidence" value="ECO:0007669"/>
    <property type="project" value="InterPro"/>
</dbReference>
<keyword evidence="1" id="KW-0479">Metal-binding</keyword>
<organism evidence="5 6">
    <name type="scientific">Paraglomus brasilianum</name>
    <dbReference type="NCBI Taxonomy" id="144538"/>
    <lineage>
        <taxon>Eukaryota</taxon>
        <taxon>Fungi</taxon>
        <taxon>Fungi incertae sedis</taxon>
        <taxon>Mucoromycota</taxon>
        <taxon>Glomeromycotina</taxon>
        <taxon>Glomeromycetes</taxon>
        <taxon>Paraglomerales</taxon>
        <taxon>Paraglomeraceae</taxon>
        <taxon>Paraglomus</taxon>
    </lineage>
</organism>
<feature type="region of interest" description="Disordered" evidence="3">
    <location>
        <begin position="303"/>
        <end position="324"/>
    </location>
</feature>
<dbReference type="InterPro" id="IPR036864">
    <property type="entry name" value="Zn2-C6_fun-type_DNA-bd_sf"/>
</dbReference>
<feature type="domain" description="Zn(2)-C6 fungal-type" evidence="4">
    <location>
        <begin position="106"/>
        <end position="135"/>
    </location>
</feature>
<feature type="compositionally biased region" description="Polar residues" evidence="3">
    <location>
        <begin position="159"/>
        <end position="176"/>
    </location>
</feature>
<dbReference type="PROSITE" id="PS50048">
    <property type="entry name" value="ZN2_CY6_FUNGAL_2"/>
    <property type="match status" value="1"/>
</dbReference>
<feature type="compositionally biased region" description="Polar residues" evidence="3">
    <location>
        <begin position="303"/>
        <end position="323"/>
    </location>
</feature>
<keyword evidence="6" id="KW-1185">Reference proteome</keyword>
<evidence type="ECO:0000313" key="6">
    <source>
        <dbReference type="Proteomes" id="UP000789739"/>
    </source>
</evidence>
<feature type="region of interest" description="Disordered" evidence="3">
    <location>
        <begin position="376"/>
        <end position="406"/>
    </location>
</feature>
<dbReference type="InterPro" id="IPR050335">
    <property type="entry name" value="ERT1_acuK_gluconeogen_tf"/>
</dbReference>
<dbReference type="InterPro" id="IPR001138">
    <property type="entry name" value="Zn2Cys6_DnaBD"/>
</dbReference>
<name>A0A9N9BHL6_9GLOM</name>
<dbReference type="CDD" id="cd00067">
    <property type="entry name" value="GAL4"/>
    <property type="match status" value="1"/>
</dbReference>
<feature type="compositionally biased region" description="Basic and acidic residues" evidence="3">
    <location>
        <begin position="706"/>
        <end position="721"/>
    </location>
</feature>
<dbReference type="PANTHER" id="PTHR47659">
    <property type="entry name" value="ZN(II)2CYS6 TRANSCRIPTION FACTOR (EUROFUNG)-RELATED"/>
    <property type="match status" value="1"/>
</dbReference>
<sequence>MEDATQNQQPTPLLSINSTLHTHQFPLLVQAQPTHQPSTVSLSSQTKYAAALPTVYPQRTSLTPTLNQISQVGLNIPQTQYVATGFGNDITTQIAVKPKRKQVKNACVNCQKACKKCDEGRPCQRCIKFDLTLTCKDSIRKERKKGVKRGPYRRRSAEETASNTNSRSNEVPQPQFITPPGYVPVPVSMMSGTGDNNINPVFYLPQGQSLPQGITTPIMLLPQSFIQAQQQQQISQHAQQQQILQPQQLQPQLLNHSLFGKQSQVTAPLFLVNNTTNPLHLTSHPLSASSSYLYQPLTTRLTYPAQDQSPNSHQQTSVSATRKLSTDNELVYNISNDGSKTNVDGVIGSGNNNNKGLDLNYLSQVCSDLISHGNVDKEETRKSEENENETRERVGKVGTREEELGTEEMDTGTVNFEHEGGCQRYMKKEVVVDESSSDECGYYNTNSSYNVSTTTNDKIIASESMPLSSSIIEPTHSMAKRQDKEAQSTSNTASTNPSSFQQFPQFANTQSSLQNQQLQLLRQNIIPTTSANIQTHMPSLTTVSQQFVAERYTDNLLFGQSSQMGRSGFVTAHGQYVQQLRSTPTQTPIYLHHPSAASTTTSNLYPQSCTNLSYAQSVNYQQTKHPDPTIDPVLYETHPNMRLDHVNTQTQSNPPTRSDDQFSTIQTINPHSVVQTQPTRMQYPTQLHCRTANQNVYGDAEMDTSSSDHEKPTEKDIKTDMDVNVEDTLVNKDDSGMVNEQTELMPNKRSGKKVGNSI</sequence>
<comment type="caution">
    <text evidence="5">The sequence shown here is derived from an EMBL/GenBank/DDBJ whole genome shotgun (WGS) entry which is preliminary data.</text>
</comment>
<dbReference type="EMBL" id="CAJVPI010000745">
    <property type="protein sequence ID" value="CAG8568279.1"/>
    <property type="molecule type" value="Genomic_DNA"/>
</dbReference>
<dbReference type="SUPFAM" id="SSF57701">
    <property type="entry name" value="Zn2/Cys6 DNA-binding domain"/>
    <property type="match status" value="1"/>
</dbReference>
<feature type="region of interest" description="Disordered" evidence="3">
    <location>
        <begin position="477"/>
        <end position="502"/>
    </location>
</feature>
<evidence type="ECO:0000256" key="1">
    <source>
        <dbReference type="ARBA" id="ARBA00022723"/>
    </source>
</evidence>
<evidence type="ECO:0000256" key="2">
    <source>
        <dbReference type="ARBA" id="ARBA00023242"/>
    </source>
</evidence>
<keyword evidence="2" id="KW-0539">Nucleus</keyword>
<feature type="compositionally biased region" description="Low complexity" evidence="3">
    <location>
        <begin position="488"/>
        <end position="499"/>
    </location>
</feature>
<feature type="compositionally biased region" description="Basic and acidic residues" evidence="3">
    <location>
        <begin position="376"/>
        <end position="403"/>
    </location>
</feature>
<dbReference type="SMART" id="SM00066">
    <property type="entry name" value="GAL4"/>
    <property type="match status" value="1"/>
</dbReference>
<dbReference type="Proteomes" id="UP000789739">
    <property type="component" value="Unassembled WGS sequence"/>
</dbReference>
<reference evidence="5" key="1">
    <citation type="submission" date="2021-06" db="EMBL/GenBank/DDBJ databases">
        <authorList>
            <person name="Kallberg Y."/>
            <person name="Tangrot J."/>
            <person name="Rosling A."/>
        </authorList>
    </citation>
    <scope>NUCLEOTIDE SEQUENCE</scope>
    <source>
        <strain evidence="5">BR232B</strain>
    </source>
</reference>
<dbReference type="GO" id="GO:0000981">
    <property type="term" value="F:DNA-binding transcription factor activity, RNA polymerase II-specific"/>
    <property type="evidence" value="ECO:0007669"/>
    <property type="project" value="InterPro"/>
</dbReference>
<proteinExistence type="predicted"/>
<accession>A0A9N9BHL6</accession>
<feature type="region of interest" description="Disordered" evidence="3">
    <location>
        <begin position="698"/>
        <end position="758"/>
    </location>
</feature>
<dbReference type="OrthoDB" id="5575144at2759"/>
<evidence type="ECO:0000256" key="3">
    <source>
        <dbReference type="SAM" id="MobiDB-lite"/>
    </source>
</evidence>
<feature type="region of interest" description="Disordered" evidence="3">
    <location>
        <begin position="143"/>
        <end position="177"/>
    </location>
</feature>
<dbReference type="PANTHER" id="PTHR47659:SF7">
    <property type="entry name" value="FUNGAL TRANSCRIPTIONAL REGULATORY PROTEIN, N-TERMINAL DOMAIN-CONTAINING PROTEIN"/>
    <property type="match status" value="1"/>
</dbReference>